<evidence type="ECO:0000256" key="3">
    <source>
        <dbReference type="ARBA" id="ARBA00022833"/>
    </source>
</evidence>
<keyword evidence="3" id="KW-0862">Zinc</keyword>
<dbReference type="HOGENOM" id="CLU_619915_0_0_1"/>
<feature type="region of interest" description="Disordered" evidence="5">
    <location>
        <begin position="38"/>
        <end position="121"/>
    </location>
</feature>
<dbReference type="GO" id="GO:0016567">
    <property type="term" value="P:protein ubiquitination"/>
    <property type="evidence" value="ECO:0007669"/>
    <property type="project" value="TreeGrafter"/>
</dbReference>
<evidence type="ECO:0000256" key="5">
    <source>
        <dbReference type="SAM" id="MobiDB-lite"/>
    </source>
</evidence>
<dbReference type="Gene3D" id="3.30.40.10">
    <property type="entry name" value="Zinc/RING finger domain, C3HC4 (zinc finger)"/>
    <property type="match status" value="1"/>
</dbReference>
<dbReference type="Proteomes" id="UP000008066">
    <property type="component" value="Unassembled WGS sequence"/>
</dbReference>
<keyword evidence="1" id="KW-0479">Metal-binding</keyword>
<dbReference type="GeneID" id="18254148"/>
<evidence type="ECO:0000256" key="4">
    <source>
        <dbReference type="PROSITE-ProRule" id="PRU00175"/>
    </source>
</evidence>
<feature type="compositionally biased region" description="Low complexity" evidence="5">
    <location>
        <begin position="220"/>
        <end position="231"/>
    </location>
</feature>
<dbReference type="GO" id="GO:0061630">
    <property type="term" value="F:ubiquitin protein ligase activity"/>
    <property type="evidence" value="ECO:0007669"/>
    <property type="project" value="TreeGrafter"/>
</dbReference>
<dbReference type="InterPro" id="IPR013083">
    <property type="entry name" value="Znf_RING/FYVE/PHD"/>
</dbReference>
<feature type="compositionally biased region" description="Gly residues" evidence="5">
    <location>
        <begin position="88"/>
        <end position="114"/>
    </location>
</feature>
<dbReference type="OMA" id="FDIRFIF"/>
<dbReference type="RefSeq" id="XP_006690663.1">
    <property type="nucleotide sequence ID" value="XM_006690600.1"/>
</dbReference>
<reference evidence="7 8" key="1">
    <citation type="journal article" date="2011" name="Cell">
        <title>Insight into structure and assembly of the nuclear pore complex by utilizing the genome of a eukaryotic thermophile.</title>
        <authorList>
            <person name="Amlacher S."/>
            <person name="Sarges P."/>
            <person name="Flemming D."/>
            <person name="van Noort V."/>
            <person name="Kunze R."/>
            <person name="Devos D.P."/>
            <person name="Arumugam M."/>
            <person name="Bork P."/>
            <person name="Hurt E."/>
        </authorList>
    </citation>
    <scope>NUCLEOTIDE SEQUENCE [LARGE SCALE GENOMIC DNA]</scope>
    <source>
        <strain evidence="8">DSM 1495 / CBS 144.50 / IMI 039719</strain>
    </source>
</reference>
<dbReference type="SUPFAM" id="SSF57850">
    <property type="entry name" value="RING/U-box"/>
    <property type="match status" value="1"/>
</dbReference>
<keyword evidence="8" id="KW-1185">Reference proteome</keyword>
<evidence type="ECO:0000256" key="2">
    <source>
        <dbReference type="ARBA" id="ARBA00022771"/>
    </source>
</evidence>
<feature type="compositionally biased region" description="Polar residues" evidence="5">
    <location>
        <begin position="195"/>
        <end position="207"/>
    </location>
</feature>
<evidence type="ECO:0000259" key="6">
    <source>
        <dbReference type="PROSITE" id="PS50089"/>
    </source>
</evidence>
<feature type="compositionally biased region" description="Polar residues" evidence="5">
    <location>
        <begin position="237"/>
        <end position="246"/>
    </location>
</feature>
<dbReference type="GO" id="GO:0008270">
    <property type="term" value="F:zinc ion binding"/>
    <property type="evidence" value="ECO:0007669"/>
    <property type="project" value="UniProtKB-KW"/>
</dbReference>
<proteinExistence type="predicted"/>
<dbReference type="PANTHER" id="PTHR45969">
    <property type="entry name" value="RING ZINC FINGER PROTEIN-RELATED"/>
    <property type="match status" value="1"/>
</dbReference>
<dbReference type="STRING" id="759272.G0RYZ3"/>
<sequence length="419" mass="43773">MPNDTHLDWYCHSCHNEWQRIDDSTQCPTCRSLCTELITPDNDPRQFHRRGQSSNPPQSPDARPAADSAAGPGHDTNAQPAQSPTGAAGQGGTGTPGTGQGETGTPGTGQGGTGTSSTGTGQRIIFTVPLGVLVTFYAAQSPTTLLPTSPSDSSSPLSSVSYLLATLTLPSPPNSVASGQGAFAHPTESPIAETDSVTSASRQTQPGDRTEAPAPPTPSTPGITTTSTTAAHRQFIPTAQPTSDETPTADPHTPAHDDTEPHSSPPRQVLSLILALSLLTRTPLTPEEGAILRGDEPTTPAALHRILARLVEEAQVLAAQLQPAPIGGAPPASEAALERCLRPRKLEKELLGLETGDETKEEGVTCVVCVEEMRLGEEVAVLPCRHVFHGQCIGQWLALHNTCPVCRRSVEGDGAQKGD</sequence>
<keyword evidence="2 4" id="KW-0863">Zinc-finger</keyword>
<name>G0RYZ3_CHATD</name>
<organism evidence="8">
    <name type="scientific">Chaetomium thermophilum (strain DSM 1495 / CBS 144.50 / IMI 039719)</name>
    <name type="common">Thermochaetoides thermophila</name>
    <dbReference type="NCBI Taxonomy" id="759272"/>
    <lineage>
        <taxon>Eukaryota</taxon>
        <taxon>Fungi</taxon>
        <taxon>Dikarya</taxon>
        <taxon>Ascomycota</taxon>
        <taxon>Pezizomycotina</taxon>
        <taxon>Sordariomycetes</taxon>
        <taxon>Sordariomycetidae</taxon>
        <taxon>Sordariales</taxon>
        <taxon>Chaetomiaceae</taxon>
        <taxon>Thermochaetoides</taxon>
    </lineage>
</organism>
<dbReference type="PROSITE" id="PS50089">
    <property type="entry name" value="ZF_RING_2"/>
    <property type="match status" value="1"/>
</dbReference>
<evidence type="ECO:0000313" key="8">
    <source>
        <dbReference type="Proteomes" id="UP000008066"/>
    </source>
</evidence>
<feature type="region of interest" description="Disordered" evidence="5">
    <location>
        <begin position="174"/>
        <end position="266"/>
    </location>
</feature>
<dbReference type="EMBL" id="GL988032">
    <property type="protein sequence ID" value="EGS23421.1"/>
    <property type="molecule type" value="Genomic_DNA"/>
</dbReference>
<evidence type="ECO:0000256" key="1">
    <source>
        <dbReference type="ARBA" id="ARBA00022723"/>
    </source>
</evidence>
<dbReference type="InterPro" id="IPR001841">
    <property type="entry name" value="Znf_RING"/>
</dbReference>
<dbReference type="PANTHER" id="PTHR45969:SF69">
    <property type="entry name" value="FINGER DOMAIN PROTEIN, PUTATIVE (AFU_ORTHOLOGUE AFUA_3G12190)-RELATED"/>
    <property type="match status" value="1"/>
</dbReference>
<dbReference type="eggNOG" id="KOG0800">
    <property type="taxonomic scope" value="Eukaryota"/>
</dbReference>
<dbReference type="AlphaFoldDB" id="G0RYZ3"/>
<accession>G0RYZ3</accession>
<feature type="compositionally biased region" description="Low complexity" evidence="5">
    <location>
        <begin position="60"/>
        <end position="87"/>
    </location>
</feature>
<dbReference type="OrthoDB" id="4588272at2759"/>
<dbReference type="Pfam" id="PF13639">
    <property type="entry name" value="zf-RING_2"/>
    <property type="match status" value="1"/>
</dbReference>
<dbReference type="CDD" id="cd16469">
    <property type="entry name" value="RING-H2_RNF24-like"/>
    <property type="match status" value="1"/>
</dbReference>
<protein>
    <recommendedName>
        <fullName evidence="6">RING-type domain-containing protein</fullName>
    </recommendedName>
</protein>
<gene>
    <name evidence="7" type="ORF">CTHT_0001100</name>
</gene>
<dbReference type="KEGG" id="cthr:CTHT_0001100"/>
<dbReference type="SMART" id="SM00184">
    <property type="entry name" value="RING"/>
    <property type="match status" value="1"/>
</dbReference>
<evidence type="ECO:0000313" key="7">
    <source>
        <dbReference type="EMBL" id="EGS23421.1"/>
    </source>
</evidence>
<feature type="domain" description="RING-type" evidence="6">
    <location>
        <begin position="366"/>
        <end position="407"/>
    </location>
</feature>